<keyword evidence="2 7" id="KW-0732">Signal</keyword>
<feature type="compositionally biased region" description="Basic and acidic residues" evidence="5">
    <location>
        <begin position="420"/>
        <end position="440"/>
    </location>
</feature>
<keyword evidence="6" id="KW-0812">Transmembrane</keyword>
<keyword evidence="1" id="KW-0433">Leucine-rich repeat</keyword>
<evidence type="ECO:0000256" key="1">
    <source>
        <dbReference type="ARBA" id="ARBA00022614"/>
    </source>
</evidence>
<dbReference type="InterPro" id="IPR003591">
    <property type="entry name" value="Leu-rich_rpt_typical-subtyp"/>
</dbReference>
<dbReference type="GO" id="GO:0043204">
    <property type="term" value="C:perikaryon"/>
    <property type="evidence" value="ECO:0007669"/>
    <property type="project" value="UniProtKB-SubCell"/>
</dbReference>
<dbReference type="OMA" id="TDPCDFN"/>
<dbReference type="InterPro" id="IPR013783">
    <property type="entry name" value="Ig-like_fold"/>
</dbReference>
<dbReference type="SUPFAM" id="SSF52058">
    <property type="entry name" value="L domain-like"/>
    <property type="match status" value="1"/>
</dbReference>
<dbReference type="PANTHER" id="PTHR24369:SF196">
    <property type="entry name" value="RETICULON 4 RECEPTOR LIKE 1"/>
    <property type="match status" value="1"/>
</dbReference>
<evidence type="ECO:0000256" key="7">
    <source>
        <dbReference type="SAM" id="SignalP"/>
    </source>
</evidence>
<dbReference type="InterPro" id="IPR032675">
    <property type="entry name" value="LRR_dom_sf"/>
</dbReference>
<evidence type="ECO:0000256" key="5">
    <source>
        <dbReference type="SAM" id="MobiDB-lite"/>
    </source>
</evidence>
<evidence type="ECO:0000256" key="4">
    <source>
        <dbReference type="ARBA" id="ARBA00023180"/>
    </source>
</evidence>
<name>A0A3B4BRZ0_PYGNA</name>
<reference evidence="9" key="3">
    <citation type="submission" date="2025-09" db="UniProtKB">
        <authorList>
            <consortium name="Ensembl"/>
        </authorList>
    </citation>
    <scope>IDENTIFICATION</scope>
</reference>
<feature type="domain" description="Fibronectin type-III" evidence="8">
    <location>
        <begin position="510"/>
        <end position="607"/>
    </location>
</feature>
<dbReference type="GeneID" id="108425154"/>
<dbReference type="Gene3D" id="2.60.40.10">
    <property type="entry name" value="Immunoglobulins"/>
    <property type="match status" value="1"/>
</dbReference>
<dbReference type="Proteomes" id="UP001501920">
    <property type="component" value="Chromosome 27"/>
</dbReference>
<dbReference type="RefSeq" id="XP_037391212.1">
    <property type="nucleotide sequence ID" value="XM_037535315.1"/>
</dbReference>
<dbReference type="GO" id="GO:0045121">
    <property type="term" value="C:membrane raft"/>
    <property type="evidence" value="ECO:0007669"/>
    <property type="project" value="UniProtKB-SubCell"/>
</dbReference>
<feature type="transmembrane region" description="Helical" evidence="6">
    <location>
        <begin position="613"/>
        <end position="640"/>
    </location>
</feature>
<feature type="chain" id="PRO_5043668982" description="Fibronectin type-III domain-containing protein" evidence="7">
    <location>
        <begin position="25"/>
        <end position="718"/>
    </location>
</feature>
<dbReference type="FunFam" id="3.80.10.10:FF:000169">
    <property type="entry name" value="TLR4 interactor with leucine rich repeats"/>
    <property type="match status" value="1"/>
</dbReference>
<dbReference type="PANTHER" id="PTHR24369">
    <property type="entry name" value="ANTIGEN BSP, PUTATIVE-RELATED"/>
    <property type="match status" value="1"/>
</dbReference>
<gene>
    <name evidence="9" type="primary">TRIL</name>
</gene>
<dbReference type="GO" id="GO:0005886">
    <property type="term" value="C:plasma membrane"/>
    <property type="evidence" value="ECO:0007669"/>
    <property type="project" value="UniProtKB-SubCell"/>
</dbReference>
<keyword evidence="3" id="KW-0677">Repeat</keyword>
<sequence>MAARALLFLLLVVCLALLPAAVHAARALCPERCECGRAEQHVLCANRGLRTVPGAPPAESARLVRVLVLAGNFIDVLGASDLARYGHLARLDLQFNRIGRVHARAFARLSELQELYLGHNLLSAVPPRALQPLTKLAVLYVNDNVIEELEREAFGNLSSVVRLRLDGNALETLRESVFEPLSGLVALQLESNRLRHVHPTAFTSLTRLQFLNLSDNRQTELRDARTFAHLKSLTTLLLARNRIVHVGARIFQDLRRLSTLSLSGNRIIRLEPEALVGLSRLRELALDGNALTEVPAGLLDPLARLESLDLSANQIALVHEAAFTHLARLRVLTLRDNRLARLAGGVLAANSALRALDLRGNEWMCGCRAEALRSRAGGGGELAVRCREREEDEEEEEGKGGAERAEGMEQRGSCADEAQEERLKGGEEGEGVRVAEERAERRKKNMSTSLGDGKKRGKPRALTGALTTKTVPMTTKDAAVAQQRVDSSLQEKCYEHTAALTDACHFNRHHIANVTVDAVTDSTATVHWTAAADRGELALHFRVFFDRLGSSERFPRYAYDDGSSRALTLQELRPDSAYLACVESVVGGVSCHVASREHCAGFVTGAGVREAEAWHVAAAALALSVFLALLLGGAGLARALTRRRRSCRIKGGRAYSYSARTPFRAAMATACASSEFSAYRSGRALAEEGDLIQFTGDRLYNSAPGCREDGVTMQRFID</sequence>
<dbReference type="PROSITE" id="PS50853">
    <property type="entry name" value="FN3"/>
    <property type="match status" value="1"/>
</dbReference>
<feature type="compositionally biased region" description="Basic and acidic residues" evidence="5">
    <location>
        <begin position="398"/>
        <end position="409"/>
    </location>
</feature>
<dbReference type="GO" id="GO:0042995">
    <property type="term" value="C:cell projection"/>
    <property type="evidence" value="ECO:0007669"/>
    <property type="project" value="UniProtKB-SubCell"/>
</dbReference>
<reference evidence="9 10" key="1">
    <citation type="submission" date="2020-10" db="EMBL/GenBank/DDBJ databases">
        <title>Pygocentrus nattereri (red-bellied piranha) genome, fPygNat1, primary haplotype.</title>
        <authorList>
            <person name="Myers G."/>
            <person name="Meyer A."/>
            <person name="Karagic N."/>
            <person name="Pippel M."/>
            <person name="Winkler S."/>
            <person name="Tracey A."/>
            <person name="Wood J."/>
            <person name="Formenti G."/>
            <person name="Howe K."/>
            <person name="Fedrigo O."/>
            <person name="Jarvis E.D."/>
        </authorList>
    </citation>
    <scope>NUCLEOTIDE SEQUENCE [LARGE SCALE GENOMIC DNA]</scope>
</reference>
<evidence type="ECO:0000256" key="2">
    <source>
        <dbReference type="ARBA" id="ARBA00022729"/>
    </source>
</evidence>
<dbReference type="SMART" id="SM00369">
    <property type="entry name" value="LRR_TYP"/>
    <property type="match status" value="11"/>
</dbReference>
<dbReference type="STRING" id="42514.ENSPNAP00000001219"/>
<dbReference type="InterPro" id="IPR001611">
    <property type="entry name" value="Leu-rich_rpt"/>
</dbReference>
<dbReference type="Pfam" id="PF13855">
    <property type="entry name" value="LRR_8"/>
    <property type="match status" value="4"/>
</dbReference>
<evidence type="ECO:0000313" key="10">
    <source>
        <dbReference type="Proteomes" id="UP001501920"/>
    </source>
</evidence>
<dbReference type="AlphaFoldDB" id="A0A3B4BRZ0"/>
<evidence type="ECO:0000256" key="3">
    <source>
        <dbReference type="ARBA" id="ARBA00022737"/>
    </source>
</evidence>
<feature type="region of interest" description="Disordered" evidence="5">
    <location>
        <begin position="385"/>
        <end position="460"/>
    </location>
</feature>
<dbReference type="InterPro" id="IPR003961">
    <property type="entry name" value="FN3_dom"/>
</dbReference>
<dbReference type="CDD" id="cd00063">
    <property type="entry name" value="FN3"/>
    <property type="match status" value="1"/>
</dbReference>
<dbReference type="GO" id="GO:0098552">
    <property type="term" value="C:side of membrane"/>
    <property type="evidence" value="ECO:0007669"/>
    <property type="project" value="UniProtKB-KW"/>
</dbReference>
<evidence type="ECO:0000313" key="9">
    <source>
        <dbReference type="Ensembl" id="ENSPNAP00000001219.2"/>
    </source>
</evidence>
<accession>A0A3B4BRZ0</accession>
<dbReference type="SUPFAM" id="SSF49265">
    <property type="entry name" value="Fibronectin type III"/>
    <property type="match status" value="1"/>
</dbReference>
<dbReference type="InterPro" id="IPR036116">
    <property type="entry name" value="FN3_sf"/>
</dbReference>
<dbReference type="Ensembl" id="ENSPNAT00000012534.2">
    <property type="protein sequence ID" value="ENSPNAP00000001219.2"/>
    <property type="gene ID" value="ENSPNAG00000000606.2"/>
</dbReference>
<keyword evidence="4" id="KW-0325">Glycoprotein</keyword>
<protein>
    <recommendedName>
        <fullName evidence="8">Fibronectin type-III domain-containing protein</fullName>
    </recommendedName>
</protein>
<reference evidence="9" key="2">
    <citation type="submission" date="2025-08" db="UniProtKB">
        <authorList>
            <consortium name="Ensembl"/>
        </authorList>
    </citation>
    <scope>IDENTIFICATION</scope>
</reference>
<keyword evidence="6" id="KW-0472">Membrane</keyword>
<organism evidence="9 10">
    <name type="scientific">Pygocentrus nattereri</name>
    <name type="common">Red-bellied piranha</name>
    <dbReference type="NCBI Taxonomy" id="42514"/>
    <lineage>
        <taxon>Eukaryota</taxon>
        <taxon>Metazoa</taxon>
        <taxon>Chordata</taxon>
        <taxon>Craniata</taxon>
        <taxon>Vertebrata</taxon>
        <taxon>Euteleostomi</taxon>
        <taxon>Actinopterygii</taxon>
        <taxon>Neopterygii</taxon>
        <taxon>Teleostei</taxon>
        <taxon>Ostariophysi</taxon>
        <taxon>Characiformes</taxon>
        <taxon>Characoidei</taxon>
        <taxon>Pygocentrus</taxon>
    </lineage>
</organism>
<keyword evidence="10" id="KW-1185">Reference proteome</keyword>
<dbReference type="InterPro" id="IPR050541">
    <property type="entry name" value="LRR_TM_domain-containing"/>
</dbReference>
<evidence type="ECO:0000256" key="6">
    <source>
        <dbReference type="SAM" id="Phobius"/>
    </source>
</evidence>
<dbReference type="GeneTree" id="ENSGT00940000161975"/>
<dbReference type="Gene3D" id="3.80.10.10">
    <property type="entry name" value="Ribonuclease Inhibitor"/>
    <property type="match status" value="2"/>
</dbReference>
<proteinExistence type="predicted"/>
<keyword evidence="6" id="KW-1133">Transmembrane helix</keyword>
<feature type="signal peptide" evidence="7">
    <location>
        <begin position="1"/>
        <end position="24"/>
    </location>
</feature>
<evidence type="ECO:0000259" key="8">
    <source>
        <dbReference type="PROSITE" id="PS50853"/>
    </source>
</evidence>